<sequence>MSKRRSVMSGVPQGPIVGPVLFNIFINDIVGFSAPSATQDAIQKHFDRPEEWDPVNLMKFHKAKAIPNIKRPGDERIECSLAEESLRILVDEKLDMRQQWVLAAEKANFSLGCIKRSVTSRSREVILPLYSALMRPCLDFWIQLLGPQHKT</sequence>
<dbReference type="PANTHER" id="PTHR33332">
    <property type="entry name" value="REVERSE TRANSCRIPTASE DOMAIN-CONTAINING PROTEIN"/>
    <property type="match status" value="1"/>
</dbReference>
<evidence type="ECO:0000313" key="1">
    <source>
        <dbReference type="EMBL" id="KAK4827058.1"/>
    </source>
</evidence>
<evidence type="ECO:0000313" key="2">
    <source>
        <dbReference type="Proteomes" id="UP001333110"/>
    </source>
</evidence>
<evidence type="ECO:0008006" key="3">
    <source>
        <dbReference type="Google" id="ProtNLM"/>
    </source>
</evidence>
<dbReference type="Proteomes" id="UP001333110">
    <property type="component" value="Unassembled WGS sequence"/>
</dbReference>
<proteinExistence type="predicted"/>
<accession>A0AAN7SG93</accession>
<dbReference type="AlphaFoldDB" id="A0AAN7SG93"/>
<dbReference type="EMBL" id="JAUNZN010000002">
    <property type="protein sequence ID" value="KAK4827058.1"/>
    <property type="molecule type" value="Genomic_DNA"/>
</dbReference>
<name>A0AAN7SG93_MYCAM</name>
<organism evidence="1 2">
    <name type="scientific">Mycteria americana</name>
    <name type="common">Wood stork</name>
    <dbReference type="NCBI Taxonomy" id="33587"/>
    <lineage>
        <taxon>Eukaryota</taxon>
        <taxon>Metazoa</taxon>
        <taxon>Chordata</taxon>
        <taxon>Craniata</taxon>
        <taxon>Vertebrata</taxon>
        <taxon>Euteleostomi</taxon>
        <taxon>Archelosauria</taxon>
        <taxon>Archosauria</taxon>
        <taxon>Dinosauria</taxon>
        <taxon>Saurischia</taxon>
        <taxon>Theropoda</taxon>
        <taxon>Coelurosauria</taxon>
        <taxon>Aves</taxon>
        <taxon>Neognathae</taxon>
        <taxon>Neoaves</taxon>
        <taxon>Aequornithes</taxon>
        <taxon>Ciconiiformes</taxon>
        <taxon>Ciconiidae</taxon>
        <taxon>Mycteria</taxon>
    </lineage>
</organism>
<protein>
    <recommendedName>
        <fullName evidence="3">Reverse transcriptase domain-containing protein</fullName>
    </recommendedName>
</protein>
<reference evidence="1 2" key="1">
    <citation type="journal article" date="2023" name="J. Hered.">
        <title>Chromosome-level genome of the wood stork (Mycteria americana) provides insight into avian chromosome evolution.</title>
        <authorList>
            <person name="Flamio R. Jr."/>
            <person name="Ramstad K.M."/>
        </authorList>
    </citation>
    <scope>NUCLEOTIDE SEQUENCE [LARGE SCALE GENOMIC DNA]</scope>
    <source>
        <strain evidence="1">JAX WOST 10</strain>
    </source>
</reference>
<comment type="caution">
    <text evidence="1">The sequence shown here is derived from an EMBL/GenBank/DDBJ whole genome shotgun (WGS) entry which is preliminary data.</text>
</comment>
<keyword evidence="2" id="KW-1185">Reference proteome</keyword>
<gene>
    <name evidence="1" type="ORF">QYF61_013699</name>
</gene>